<name>A0A9D9IX96_9BACT</name>
<proteinExistence type="inferred from homology"/>
<accession>A0A9D9IX96</accession>
<dbReference type="GO" id="GO:0008374">
    <property type="term" value="F:O-acyltransferase activity"/>
    <property type="evidence" value="ECO:0007669"/>
    <property type="project" value="TreeGrafter"/>
</dbReference>
<dbReference type="InterPro" id="IPR011004">
    <property type="entry name" value="Trimer_LpxA-like_sf"/>
</dbReference>
<dbReference type="Gene3D" id="2.160.10.10">
    <property type="entry name" value="Hexapeptide repeat proteins"/>
    <property type="match status" value="1"/>
</dbReference>
<keyword evidence="2" id="KW-0808">Transferase</keyword>
<evidence type="ECO:0000256" key="1">
    <source>
        <dbReference type="ARBA" id="ARBA00007274"/>
    </source>
</evidence>
<keyword evidence="4" id="KW-0012">Acyltransferase</keyword>
<keyword evidence="3" id="KW-0677">Repeat</keyword>
<dbReference type="Proteomes" id="UP000823769">
    <property type="component" value="Unassembled WGS sequence"/>
</dbReference>
<evidence type="ECO:0000313" key="5">
    <source>
        <dbReference type="EMBL" id="MBO8480787.1"/>
    </source>
</evidence>
<dbReference type="SUPFAM" id="SSF51161">
    <property type="entry name" value="Trimeric LpxA-like enzymes"/>
    <property type="match status" value="1"/>
</dbReference>
<dbReference type="InterPro" id="IPR051159">
    <property type="entry name" value="Hexapeptide_acetyltransf"/>
</dbReference>
<dbReference type="AlphaFoldDB" id="A0A9D9IX96"/>
<dbReference type="PROSITE" id="PS00101">
    <property type="entry name" value="HEXAPEP_TRANSFERASES"/>
    <property type="match status" value="1"/>
</dbReference>
<comment type="similarity">
    <text evidence="1">Belongs to the transferase hexapeptide repeat family.</text>
</comment>
<evidence type="ECO:0000256" key="4">
    <source>
        <dbReference type="ARBA" id="ARBA00023315"/>
    </source>
</evidence>
<dbReference type="PANTHER" id="PTHR23416:SF23">
    <property type="entry name" value="ACETYLTRANSFERASE C18B11.09C-RELATED"/>
    <property type="match status" value="1"/>
</dbReference>
<evidence type="ECO:0000256" key="2">
    <source>
        <dbReference type="ARBA" id="ARBA00022679"/>
    </source>
</evidence>
<evidence type="ECO:0000256" key="3">
    <source>
        <dbReference type="ARBA" id="ARBA00022737"/>
    </source>
</evidence>
<organism evidence="5 6">
    <name type="scientific">Candidatus Cryptobacteroides avistercoris</name>
    <dbReference type="NCBI Taxonomy" id="2840758"/>
    <lineage>
        <taxon>Bacteria</taxon>
        <taxon>Pseudomonadati</taxon>
        <taxon>Bacteroidota</taxon>
        <taxon>Bacteroidia</taxon>
        <taxon>Bacteroidales</taxon>
        <taxon>Candidatus Cryptobacteroides</taxon>
    </lineage>
</organism>
<dbReference type="InterPro" id="IPR001451">
    <property type="entry name" value="Hexapep"/>
</dbReference>
<sequence>MTINEFKDYVKTGRALDTEEIHIFMDEMSDAARRITFRLNAAYHTPEEVRALLSELFGYEVPSSLRVFPPFYTDFGKNITVGENVFINACCHFQDHGSVILGDGCQIGHNVVFATLNHGLSPEDRKHTYPAPIVLGKNVWVGSNSTILQGVAIGDNAVVAAGAVVTKNVPANVVVGGVPARIIKEITADGSIPTE</sequence>
<comment type="caution">
    <text evidence="5">The sequence shown here is derived from an EMBL/GenBank/DDBJ whole genome shotgun (WGS) entry which is preliminary data.</text>
</comment>
<dbReference type="PANTHER" id="PTHR23416">
    <property type="entry name" value="SIALIC ACID SYNTHASE-RELATED"/>
    <property type="match status" value="1"/>
</dbReference>
<reference evidence="5" key="1">
    <citation type="submission" date="2020-10" db="EMBL/GenBank/DDBJ databases">
        <authorList>
            <person name="Gilroy R."/>
        </authorList>
    </citation>
    <scope>NUCLEOTIDE SEQUENCE</scope>
    <source>
        <strain evidence="5">B3-1481</strain>
    </source>
</reference>
<dbReference type="InterPro" id="IPR018357">
    <property type="entry name" value="Hexapep_transf_CS"/>
</dbReference>
<dbReference type="EMBL" id="JADILW010000100">
    <property type="protein sequence ID" value="MBO8480787.1"/>
    <property type="molecule type" value="Genomic_DNA"/>
</dbReference>
<evidence type="ECO:0000313" key="6">
    <source>
        <dbReference type="Proteomes" id="UP000823769"/>
    </source>
</evidence>
<reference evidence="5" key="2">
    <citation type="journal article" date="2021" name="PeerJ">
        <title>Extensive microbial diversity within the chicken gut microbiome revealed by metagenomics and culture.</title>
        <authorList>
            <person name="Gilroy R."/>
            <person name="Ravi A."/>
            <person name="Getino M."/>
            <person name="Pursley I."/>
            <person name="Horton D.L."/>
            <person name="Alikhan N.F."/>
            <person name="Baker D."/>
            <person name="Gharbi K."/>
            <person name="Hall N."/>
            <person name="Watson M."/>
            <person name="Adriaenssens E.M."/>
            <person name="Foster-Nyarko E."/>
            <person name="Jarju S."/>
            <person name="Secka A."/>
            <person name="Antonio M."/>
            <person name="Oren A."/>
            <person name="Chaudhuri R.R."/>
            <person name="La Ragione R."/>
            <person name="Hildebrand F."/>
            <person name="Pallen M.J."/>
        </authorList>
    </citation>
    <scope>NUCLEOTIDE SEQUENCE</scope>
    <source>
        <strain evidence="5">B3-1481</strain>
    </source>
</reference>
<dbReference type="Pfam" id="PF14602">
    <property type="entry name" value="Hexapep_2"/>
    <property type="match status" value="2"/>
</dbReference>
<gene>
    <name evidence="5" type="ORF">IAB76_06760</name>
</gene>
<protein>
    <submittedName>
        <fullName evidence="5">Sugar O-acetyltransferase</fullName>
    </submittedName>
</protein>